<keyword evidence="10" id="KW-0460">Magnesium</keyword>
<proteinExistence type="inferred from homology"/>
<dbReference type="Proteomes" id="UP000663846">
    <property type="component" value="Unassembled WGS sequence"/>
</dbReference>
<dbReference type="FunFam" id="3.40.50.10190:FF:000011">
    <property type="entry name" value="DNA repair protein REV1"/>
    <property type="match status" value="1"/>
</dbReference>
<dbReference type="Pfam" id="PF16589">
    <property type="entry name" value="BRCT_2"/>
    <property type="match status" value="1"/>
</dbReference>
<organism evidence="19 20">
    <name type="scientific">Rhizoctonia solani</name>
    <dbReference type="NCBI Taxonomy" id="456999"/>
    <lineage>
        <taxon>Eukaryota</taxon>
        <taxon>Fungi</taxon>
        <taxon>Dikarya</taxon>
        <taxon>Basidiomycota</taxon>
        <taxon>Agaricomycotina</taxon>
        <taxon>Agaricomycetes</taxon>
        <taxon>Cantharellales</taxon>
        <taxon>Ceratobasidiaceae</taxon>
        <taxon>Rhizoctonia</taxon>
    </lineage>
</organism>
<evidence type="ECO:0000256" key="10">
    <source>
        <dbReference type="ARBA" id="ARBA00022842"/>
    </source>
</evidence>
<feature type="domain" description="UmuC" evidence="18">
    <location>
        <begin position="458"/>
        <end position="657"/>
    </location>
</feature>
<keyword evidence="11" id="KW-0238">DNA-binding</keyword>
<evidence type="ECO:0000259" key="18">
    <source>
        <dbReference type="PROSITE" id="PS50173"/>
    </source>
</evidence>
<keyword evidence="5" id="KW-0237">DNA synthesis</keyword>
<name>A0A8H2WIS5_9AGAM</name>
<feature type="compositionally biased region" description="Polar residues" evidence="16">
    <location>
        <begin position="1"/>
        <end position="23"/>
    </location>
</feature>
<dbReference type="Pfam" id="PF00817">
    <property type="entry name" value="IMS"/>
    <property type="match status" value="1"/>
</dbReference>
<dbReference type="AlphaFoldDB" id="A0A8H2WIS5"/>
<evidence type="ECO:0000256" key="3">
    <source>
        <dbReference type="ARBA" id="ARBA00010945"/>
    </source>
</evidence>
<dbReference type="InterPro" id="IPR036420">
    <property type="entry name" value="BRCT_dom_sf"/>
</dbReference>
<keyword evidence="8" id="KW-0479">Metal-binding</keyword>
<dbReference type="SUPFAM" id="SSF56672">
    <property type="entry name" value="DNA/RNA polymerases"/>
    <property type="match status" value="1"/>
</dbReference>
<evidence type="ECO:0000256" key="6">
    <source>
        <dbReference type="ARBA" id="ARBA00022679"/>
    </source>
</evidence>
<dbReference type="GO" id="GO:0046872">
    <property type="term" value="F:metal ion binding"/>
    <property type="evidence" value="ECO:0007669"/>
    <property type="project" value="UniProtKB-KW"/>
</dbReference>
<evidence type="ECO:0000256" key="13">
    <source>
        <dbReference type="ARBA" id="ARBA00023242"/>
    </source>
</evidence>
<dbReference type="Gene3D" id="3.30.1490.100">
    <property type="entry name" value="DNA polymerase, Y-family, little finger domain"/>
    <property type="match status" value="1"/>
</dbReference>
<keyword evidence="6" id="KW-0808">Transferase</keyword>
<dbReference type="PANTHER" id="PTHR45990:SF1">
    <property type="entry name" value="DNA REPAIR PROTEIN REV1"/>
    <property type="match status" value="1"/>
</dbReference>
<evidence type="ECO:0000313" key="20">
    <source>
        <dbReference type="Proteomes" id="UP000663846"/>
    </source>
</evidence>
<feature type="region of interest" description="Disordered" evidence="16">
    <location>
        <begin position="63"/>
        <end position="107"/>
    </location>
</feature>
<dbReference type="InterPro" id="IPR043128">
    <property type="entry name" value="Rev_trsase/Diguanyl_cyclase"/>
</dbReference>
<dbReference type="SUPFAM" id="SSF52113">
    <property type="entry name" value="BRCT domain"/>
    <property type="match status" value="1"/>
</dbReference>
<dbReference type="SUPFAM" id="SSF100879">
    <property type="entry name" value="Lesion bypass DNA polymerase (Y-family), little finger domain"/>
    <property type="match status" value="1"/>
</dbReference>
<dbReference type="InterPro" id="IPR001357">
    <property type="entry name" value="BRCT_dom"/>
</dbReference>
<evidence type="ECO:0000256" key="5">
    <source>
        <dbReference type="ARBA" id="ARBA00022634"/>
    </source>
</evidence>
<dbReference type="PROSITE" id="PS50173">
    <property type="entry name" value="UMUC"/>
    <property type="match status" value="1"/>
</dbReference>
<evidence type="ECO:0000256" key="16">
    <source>
        <dbReference type="SAM" id="MobiDB-lite"/>
    </source>
</evidence>
<dbReference type="PANTHER" id="PTHR45990">
    <property type="entry name" value="DNA REPAIR PROTEIN REV1"/>
    <property type="match status" value="1"/>
</dbReference>
<dbReference type="GO" id="GO:0005634">
    <property type="term" value="C:nucleus"/>
    <property type="evidence" value="ECO:0007669"/>
    <property type="project" value="UniProtKB-SubCell"/>
</dbReference>
<evidence type="ECO:0000256" key="4">
    <source>
        <dbReference type="ARBA" id="ARBA00020399"/>
    </source>
</evidence>
<feature type="region of interest" description="Disordered" evidence="16">
    <location>
        <begin position="317"/>
        <end position="358"/>
    </location>
</feature>
<dbReference type="FunFam" id="3.30.1490.100:FF:000001">
    <property type="entry name" value="DNA repair protein REV1"/>
    <property type="match status" value="1"/>
</dbReference>
<keyword evidence="12" id="KW-0234">DNA repair</keyword>
<evidence type="ECO:0000313" key="19">
    <source>
        <dbReference type="EMBL" id="CAE6377231.1"/>
    </source>
</evidence>
<feature type="domain" description="BRCT" evidence="17">
    <location>
        <begin position="164"/>
        <end position="252"/>
    </location>
</feature>
<evidence type="ECO:0000256" key="11">
    <source>
        <dbReference type="ARBA" id="ARBA00023125"/>
    </source>
</evidence>
<dbReference type="GO" id="GO:0042276">
    <property type="term" value="P:error-prone translesion synthesis"/>
    <property type="evidence" value="ECO:0007669"/>
    <property type="project" value="TreeGrafter"/>
</dbReference>
<evidence type="ECO:0000256" key="14">
    <source>
        <dbReference type="ARBA" id="ARBA00058985"/>
    </source>
</evidence>
<reference evidence="19" key="1">
    <citation type="submission" date="2021-01" db="EMBL/GenBank/DDBJ databases">
        <authorList>
            <person name="Kaushik A."/>
        </authorList>
    </citation>
    <scope>NUCLEOTIDE SEQUENCE</scope>
    <source>
        <strain evidence="19">AG1-1C</strain>
    </source>
</reference>
<dbReference type="Pfam" id="PF16727">
    <property type="entry name" value="REV1_C"/>
    <property type="match status" value="1"/>
</dbReference>
<feature type="compositionally biased region" description="Low complexity" evidence="16">
    <location>
        <begin position="92"/>
        <end position="105"/>
    </location>
</feature>
<evidence type="ECO:0000256" key="7">
    <source>
        <dbReference type="ARBA" id="ARBA00022695"/>
    </source>
</evidence>
<dbReference type="Gene3D" id="3.40.50.10190">
    <property type="entry name" value="BRCT domain"/>
    <property type="match status" value="1"/>
</dbReference>
<dbReference type="GO" id="GO:0003684">
    <property type="term" value="F:damaged DNA binding"/>
    <property type="evidence" value="ECO:0007669"/>
    <property type="project" value="InterPro"/>
</dbReference>
<feature type="compositionally biased region" description="Polar residues" evidence="16">
    <location>
        <begin position="339"/>
        <end position="358"/>
    </location>
</feature>
<dbReference type="CDD" id="cd01701">
    <property type="entry name" value="PolY_Rev1"/>
    <property type="match status" value="1"/>
</dbReference>
<dbReference type="Pfam" id="PF21999">
    <property type="entry name" value="IMS_HHH_1"/>
    <property type="match status" value="1"/>
</dbReference>
<dbReference type="GO" id="GO:0070987">
    <property type="term" value="P:error-free translesion synthesis"/>
    <property type="evidence" value="ECO:0007669"/>
    <property type="project" value="UniProtKB-ARBA"/>
</dbReference>
<protein>
    <recommendedName>
        <fullName evidence="4">DNA repair protein REV1</fullName>
    </recommendedName>
    <alternativeName>
        <fullName evidence="15">Reversionless protein 1</fullName>
    </alternativeName>
</protein>
<evidence type="ECO:0000256" key="9">
    <source>
        <dbReference type="ARBA" id="ARBA00022763"/>
    </source>
</evidence>
<evidence type="ECO:0000256" key="12">
    <source>
        <dbReference type="ARBA" id="ARBA00023204"/>
    </source>
</evidence>
<dbReference type="EMBL" id="CAJMWS010000195">
    <property type="protein sequence ID" value="CAE6377231.1"/>
    <property type="molecule type" value="Genomic_DNA"/>
</dbReference>
<evidence type="ECO:0000259" key="17">
    <source>
        <dbReference type="PROSITE" id="PS50172"/>
    </source>
</evidence>
<dbReference type="InterPro" id="IPR053848">
    <property type="entry name" value="IMS_HHH_1"/>
</dbReference>
<keyword evidence="13" id="KW-0539">Nucleus</keyword>
<feature type="compositionally biased region" description="Polar residues" evidence="16">
    <location>
        <begin position="317"/>
        <end position="331"/>
    </location>
</feature>
<dbReference type="InterPro" id="IPR043502">
    <property type="entry name" value="DNA/RNA_pol_sf"/>
</dbReference>
<evidence type="ECO:0000256" key="2">
    <source>
        <dbReference type="ARBA" id="ARBA00004123"/>
    </source>
</evidence>
<keyword evidence="7" id="KW-0548">Nucleotidyltransferase</keyword>
<evidence type="ECO:0000256" key="1">
    <source>
        <dbReference type="ARBA" id="ARBA00001946"/>
    </source>
</evidence>
<dbReference type="Gene3D" id="1.10.150.20">
    <property type="entry name" value="5' to 3' exonuclease, C-terminal subdomain"/>
    <property type="match status" value="1"/>
</dbReference>
<dbReference type="GO" id="GO:0017125">
    <property type="term" value="F:deoxycytidyl transferase activity"/>
    <property type="evidence" value="ECO:0007669"/>
    <property type="project" value="TreeGrafter"/>
</dbReference>
<dbReference type="CDD" id="cd17719">
    <property type="entry name" value="BRCT_Rev1"/>
    <property type="match status" value="1"/>
</dbReference>
<evidence type="ECO:0000256" key="15">
    <source>
        <dbReference type="ARBA" id="ARBA00081902"/>
    </source>
</evidence>
<evidence type="ECO:0000256" key="8">
    <source>
        <dbReference type="ARBA" id="ARBA00022723"/>
    </source>
</evidence>
<keyword evidence="9" id="KW-0227">DNA damage</keyword>
<dbReference type="Gene3D" id="6.10.250.1490">
    <property type="match status" value="1"/>
</dbReference>
<dbReference type="InterPro" id="IPR036775">
    <property type="entry name" value="DNA_pol_Y-fam_lit_finger_sf"/>
</dbReference>
<dbReference type="GO" id="GO:0006281">
    <property type="term" value="P:DNA repair"/>
    <property type="evidence" value="ECO:0007669"/>
    <property type="project" value="UniProtKB-KW"/>
</dbReference>
<comment type="caution">
    <text evidence="19">The sequence shown here is derived from an EMBL/GenBank/DDBJ whole genome shotgun (WGS) entry which is preliminary data.</text>
</comment>
<dbReference type="Gene3D" id="1.20.58.1280">
    <property type="entry name" value="DNA repair protein Rev1, C-terminal domain"/>
    <property type="match status" value="1"/>
</dbReference>
<gene>
    <name evidence="19" type="ORF">RDB_LOCUS30993</name>
</gene>
<feature type="region of interest" description="Disordered" evidence="16">
    <location>
        <begin position="1"/>
        <end position="30"/>
    </location>
</feature>
<sequence length="1251" mass="137545">MSRSRSPKGPTNHSEKTLSQSSDYFDDDPEFSTALATLDDSVLFGSQLLACIDNVYDNLEEETVASGTRPSSQGRKRQRSLTPAPGPENSQEEQSTSSSRSDQQTNLETGTLSLSSILAPVTPVKTVDTYHASKFGEFGDYFRRKRAKLQNQNADLGTQDNRSTHSTIFKSLAIYITGRTVPSLQILRSLILQHGGQFHAYLDRKEMVTHVITSNLTPAKALEFKNMKVARPEWLLDSIGANKLLPWTEYRWSENYQPSSPIQNATPRTPMFTSSVQYSGSSLRHANTDSATLDSTLKQQANMGDSLALARLTIPSEDTPQKSPQLPQTADPQPEVSHVISSEQTGMSTSPPTSVGSSRAQYTIHDANPDAERLIESAEWREAHTSASGEAFIQGYYQHSRLHHLSKWKSELRNLVTKAQEDAESQFPQSGSVSKPMGMVFGASSKGKGKDKATERVIMHCDFDSFFVSAGLVARPELKGKPVVVCHASGKGVSHSTSEVASASYAARAFGVKNGMSLGQARKLCPEIQTIPYEFERYKELSLKFYTILMSMSDDLQAVSVDEALIDVSSRVESLRTQAINSGQMLKESYEKAIAEMIRGQVREQTGCEVSVGVGPNIMLARLATKRAKPAGSFYLSADDAPAHLAKMDIVNIHGFAGAIRDKAITHFGTSKLGDLAKHSKSTLQRALGDKSGERIWNAIRGIDDRALESDKPRKSVSADVNYGIRFENNEQAESFVLGLAKEVSERLKSINKRGRSLTLKIMKRHPDAPKEAAKFMGHGKCETFNKTCSISGPRGLLTSDPDIIGREAWKLLQSMGFVPSELRGIGIQIQKLEDAEKSTGAGAMHGQLAKRFQRALAKANATKQKGPIRVTPEAQLQKLDVPITGVDAVDTDCLGVAPGCKNAPYDLTEPTQVDPINDSAQSLPVPPPENATSWQFKLADRPNSVHKDPRSAQPRALAAEVTIIDVDALATQKPAPGAKESPYDLTMLSQLDEQTLVDLMAAGGDCSRPLSVPILDHSITNSKTGSISPRRALNHKRITNMGPPTTVPDPSKYFPIFKRQFAPIPDQELVALGIDPMAYANMPTDRQKALVSARRAAKGLDGNGRPINQRKRRFVEDAEKPVHRVILAGRTELPTLRAAVPGIPAVTETSDIQDMIRLWVETKVTKKLGPDPREVAHFGGFLERSMVTDSGMQRTVEVMKWWKNVCMKSWGIEHERRGQYGRAWWIAWWEVKDKLDTIVKKRFGGKLNLD</sequence>
<comment type="similarity">
    <text evidence="3">Belongs to the DNA polymerase type-Y family.</text>
</comment>
<dbReference type="PROSITE" id="PS50172">
    <property type="entry name" value="BRCT"/>
    <property type="match status" value="1"/>
</dbReference>
<dbReference type="InterPro" id="IPR038401">
    <property type="entry name" value="Rev1_C_sf"/>
</dbReference>
<accession>A0A8H2WIS5</accession>
<comment type="function">
    <text evidence="14">Deoxycytidyl transferase involved in DNA repair. Transfers a dCMP residue from dCTP to the 3'-end of a DNA primer in a template-dependent reaction. May assist in the first step in the bypass of abasic lesions by the insertion of a nucleotide opposite the lesion. Required for normal induction of mutations by physical and chemical agents. Involved in mitochondrial DNA mutagenesis.</text>
</comment>
<comment type="subcellular location">
    <subcellularLocation>
        <location evidence="2">Nucleus</location>
    </subcellularLocation>
</comment>
<dbReference type="Pfam" id="PF11799">
    <property type="entry name" value="IMS_C"/>
    <property type="match status" value="1"/>
</dbReference>
<comment type="cofactor">
    <cofactor evidence="1">
        <name>Mg(2+)</name>
        <dbReference type="ChEBI" id="CHEBI:18420"/>
    </cofactor>
</comment>
<dbReference type="SMART" id="SM00292">
    <property type="entry name" value="BRCT"/>
    <property type="match status" value="1"/>
</dbReference>
<dbReference type="GO" id="GO:0003887">
    <property type="term" value="F:DNA-directed DNA polymerase activity"/>
    <property type="evidence" value="ECO:0007669"/>
    <property type="project" value="InterPro"/>
</dbReference>
<dbReference type="InterPro" id="IPR017961">
    <property type="entry name" value="DNA_pol_Y-fam_little_finger"/>
</dbReference>
<dbReference type="Gene3D" id="3.40.1170.60">
    <property type="match status" value="1"/>
</dbReference>
<dbReference type="Gene3D" id="3.30.70.270">
    <property type="match status" value="1"/>
</dbReference>
<dbReference type="InterPro" id="IPR031991">
    <property type="entry name" value="Rev1_C"/>
</dbReference>
<dbReference type="InterPro" id="IPR001126">
    <property type="entry name" value="UmuC"/>
</dbReference>